<dbReference type="Gene3D" id="3.30.390.30">
    <property type="match status" value="1"/>
</dbReference>
<dbReference type="RefSeq" id="WP_179197687.1">
    <property type="nucleotide sequence ID" value="NZ_MTSE01000006.1"/>
</dbReference>
<evidence type="ECO:0000256" key="7">
    <source>
        <dbReference type="ARBA" id="ARBA00023004"/>
    </source>
</evidence>
<dbReference type="SUPFAM" id="SSF55424">
    <property type="entry name" value="FAD/NAD-linked reductases, dimerisation (C-terminal) domain"/>
    <property type="match status" value="1"/>
</dbReference>
<evidence type="ECO:0000256" key="5">
    <source>
        <dbReference type="ARBA" id="ARBA00022827"/>
    </source>
</evidence>
<dbReference type="InterPro" id="IPR028202">
    <property type="entry name" value="Reductase_C"/>
</dbReference>
<keyword evidence="3" id="KW-0001">2Fe-2S</keyword>
<dbReference type="Pfam" id="PF00355">
    <property type="entry name" value="Rieske"/>
    <property type="match status" value="1"/>
</dbReference>
<protein>
    <recommendedName>
        <fullName evidence="9">Rieske domain-containing protein</fullName>
    </recommendedName>
</protein>
<dbReference type="InterPro" id="IPR036188">
    <property type="entry name" value="FAD/NAD-bd_sf"/>
</dbReference>
<dbReference type="InterPro" id="IPR016156">
    <property type="entry name" value="FAD/NAD-linked_Rdtase_dimer_sf"/>
</dbReference>
<organism evidence="10 11">
    <name type="scientific">Hymenobacter crusticola</name>
    <dbReference type="NCBI Taxonomy" id="1770526"/>
    <lineage>
        <taxon>Bacteria</taxon>
        <taxon>Pseudomonadati</taxon>
        <taxon>Bacteroidota</taxon>
        <taxon>Cytophagia</taxon>
        <taxon>Cytophagales</taxon>
        <taxon>Hymenobacteraceae</taxon>
        <taxon>Hymenobacter</taxon>
    </lineage>
</organism>
<keyword evidence="11" id="KW-1185">Reference proteome</keyword>
<dbReference type="PRINTS" id="PR00368">
    <property type="entry name" value="FADPNR"/>
</dbReference>
<dbReference type="GO" id="GO:0051537">
    <property type="term" value="F:2 iron, 2 sulfur cluster binding"/>
    <property type="evidence" value="ECO:0007669"/>
    <property type="project" value="UniProtKB-KW"/>
</dbReference>
<keyword evidence="2" id="KW-0285">Flavoprotein</keyword>
<dbReference type="Pfam" id="PF14759">
    <property type="entry name" value="Reductase_C"/>
    <property type="match status" value="1"/>
</dbReference>
<keyword evidence="8" id="KW-0411">Iron-sulfur</keyword>
<keyword evidence="7" id="KW-0408">Iron</keyword>
<keyword evidence="5" id="KW-0274">FAD</keyword>
<comment type="caution">
    <text evidence="10">The sequence shown here is derived from an EMBL/GenBank/DDBJ whole genome shotgun (WGS) entry which is preliminary data.</text>
</comment>
<feature type="domain" description="Rieske" evidence="9">
    <location>
        <begin position="10"/>
        <end position="102"/>
    </location>
</feature>
<dbReference type="Gene3D" id="2.102.10.10">
    <property type="entry name" value="Rieske [2Fe-2S] iron-sulphur domain"/>
    <property type="match status" value="1"/>
</dbReference>
<evidence type="ECO:0000256" key="8">
    <source>
        <dbReference type="ARBA" id="ARBA00023014"/>
    </source>
</evidence>
<evidence type="ECO:0000256" key="3">
    <source>
        <dbReference type="ARBA" id="ARBA00022714"/>
    </source>
</evidence>
<sequence>MPTEIDLTSLDALQEGELRAFPTANDGPPVLLIRHAGEYLAYAAHCPHYGAPLEKGKIVEGQLVCPWHHACFRVADGHLCEPPALDHLPSFRVREAEGRVWVTLPDNPAASMSDLNATPTAEVGGAAPDMVEARHAEERTFVLVGGGAAGQLAAQTLRAEGFTGRLLMVSADEFEPYDRTKLSKAYLAGKAQPENLPLRQSAFYEQHRIELLTNTRVIGLDREKQELRLADRANLAFDKLLLAPGTTPKSLPNVPGHNLAGVVLLRTQADANKILQLAQSARQVVIIGASFIGMEVASSLTSEERHVTVIAQSKEPFAKVLGPEIGAMFRQLHHQHGVAFAAEADVIEIVGEGAQVTGVRLKTGQVLPADLVVLGVGVRPATDFLQTAFDLEPDGGLRVDEHLQAAPGIYAAGDIAHFPLAATGNITRMEHWRLAQQQGRVAALNMLGRQEKYTGVPFFWTQQYGKSLRYVGHAEHYDTIMYHGDVSKQDFLALYVQHGRILAAASMNRDADMIFIEALFAKQQMPAAADVTLTTSWQQLAQKAQPQRKTAQT</sequence>
<dbReference type="Pfam" id="PF07992">
    <property type="entry name" value="Pyr_redox_2"/>
    <property type="match status" value="1"/>
</dbReference>
<evidence type="ECO:0000256" key="4">
    <source>
        <dbReference type="ARBA" id="ARBA00022723"/>
    </source>
</evidence>
<dbReference type="InterPro" id="IPR023753">
    <property type="entry name" value="FAD/NAD-binding_dom"/>
</dbReference>
<comment type="cofactor">
    <cofactor evidence="1">
        <name>FAD</name>
        <dbReference type="ChEBI" id="CHEBI:57692"/>
    </cofactor>
</comment>
<evidence type="ECO:0000256" key="6">
    <source>
        <dbReference type="ARBA" id="ARBA00023002"/>
    </source>
</evidence>
<dbReference type="PRINTS" id="PR00411">
    <property type="entry name" value="PNDRDTASEI"/>
</dbReference>
<dbReference type="InterPro" id="IPR050446">
    <property type="entry name" value="FAD-oxidoreductase/Apoptosis"/>
</dbReference>
<keyword evidence="4" id="KW-0479">Metal-binding</keyword>
<evidence type="ECO:0000256" key="2">
    <source>
        <dbReference type="ARBA" id="ARBA00022630"/>
    </source>
</evidence>
<dbReference type="EMBL" id="MTSE01000006">
    <property type="protein sequence ID" value="OUJ73555.1"/>
    <property type="molecule type" value="Genomic_DNA"/>
</dbReference>
<dbReference type="InterPro" id="IPR036922">
    <property type="entry name" value="Rieske_2Fe-2S_sf"/>
</dbReference>
<name>A0A243WDP4_9BACT</name>
<evidence type="ECO:0000259" key="9">
    <source>
        <dbReference type="PROSITE" id="PS51296"/>
    </source>
</evidence>
<dbReference type="SUPFAM" id="SSF50022">
    <property type="entry name" value="ISP domain"/>
    <property type="match status" value="1"/>
</dbReference>
<reference evidence="10 11" key="1">
    <citation type="submission" date="2017-01" db="EMBL/GenBank/DDBJ databases">
        <title>A new Hymenobacter.</title>
        <authorList>
            <person name="Liang Y."/>
            <person name="Feng F."/>
        </authorList>
    </citation>
    <scope>NUCLEOTIDE SEQUENCE [LARGE SCALE GENOMIC DNA]</scope>
    <source>
        <strain evidence="10">MIMBbqt21</strain>
    </source>
</reference>
<dbReference type="GO" id="GO:0005737">
    <property type="term" value="C:cytoplasm"/>
    <property type="evidence" value="ECO:0007669"/>
    <property type="project" value="TreeGrafter"/>
</dbReference>
<dbReference type="AlphaFoldDB" id="A0A243WDP4"/>
<dbReference type="PANTHER" id="PTHR43557">
    <property type="entry name" value="APOPTOSIS-INDUCING FACTOR 1"/>
    <property type="match status" value="1"/>
</dbReference>
<evidence type="ECO:0000313" key="11">
    <source>
        <dbReference type="Proteomes" id="UP000194873"/>
    </source>
</evidence>
<dbReference type="GO" id="GO:0016651">
    <property type="term" value="F:oxidoreductase activity, acting on NAD(P)H"/>
    <property type="evidence" value="ECO:0007669"/>
    <property type="project" value="TreeGrafter"/>
</dbReference>
<dbReference type="Proteomes" id="UP000194873">
    <property type="component" value="Unassembled WGS sequence"/>
</dbReference>
<dbReference type="InterPro" id="IPR017941">
    <property type="entry name" value="Rieske_2Fe-2S"/>
</dbReference>
<dbReference type="GO" id="GO:0046872">
    <property type="term" value="F:metal ion binding"/>
    <property type="evidence" value="ECO:0007669"/>
    <property type="project" value="UniProtKB-KW"/>
</dbReference>
<evidence type="ECO:0000313" key="10">
    <source>
        <dbReference type="EMBL" id="OUJ73555.1"/>
    </source>
</evidence>
<accession>A0A243WDP4</accession>
<keyword evidence="6" id="KW-0560">Oxidoreductase</keyword>
<dbReference type="SUPFAM" id="SSF51905">
    <property type="entry name" value="FAD/NAD(P)-binding domain"/>
    <property type="match status" value="1"/>
</dbReference>
<dbReference type="PROSITE" id="PS51296">
    <property type="entry name" value="RIESKE"/>
    <property type="match status" value="1"/>
</dbReference>
<proteinExistence type="predicted"/>
<dbReference type="PANTHER" id="PTHR43557:SF2">
    <property type="entry name" value="RIESKE DOMAIN-CONTAINING PROTEIN-RELATED"/>
    <property type="match status" value="1"/>
</dbReference>
<evidence type="ECO:0000256" key="1">
    <source>
        <dbReference type="ARBA" id="ARBA00001974"/>
    </source>
</evidence>
<gene>
    <name evidence="10" type="ORF">BXP70_13435</name>
</gene>
<dbReference type="CDD" id="cd03478">
    <property type="entry name" value="Rieske_AIFL_N"/>
    <property type="match status" value="1"/>
</dbReference>
<dbReference type="Gene3D" id="3.50.50.60">
    <property type="entry name" value="FAD/NAD(P)-binding domain"/>
    <property type="match status" value="2"/>
</dbReference>